<sequence>MEPKHNRTLKRPVVEPEPATNTVVTEQAGGDHLRNLLDTSAKEAFARPWHRLERGLRLNRLRMYAEEMAPQCSFTADEKSRFFAFLSNALDRKLLNTHKIVDYDVDAQKIKSIRGLEVRRISDGTVKWGFTRVKKVDGTRRKRATSVGGTGVPGTAPAITDKLEEAVPPVAKLA</sequence>
<feature type="compositionally biased region" description="Basic residues" evidence="1">
    <location>
        <begin position="1"/>
        <end position="10"/>
    </location>
</feature>
<evidence type="ECO:0000256" key="1">
    <source>
        <dbReference type="SAM" id="MobiDB-lite"/>
    </source>
</evidence>
<reference evidence="2" key="1">
    <citation type="journal article" date="2020" name="Nature">
        <title>Giant virus diversity and host interactions through global metagenomics.</title>
        <authorList>
            <person name="Schulz F."/>
            <person name="Roux S."/>
            <person name="Paez-Espino D."/>
            <person name="Jungbluth S."/>
            <person name="Walsh D.A."/>
            <person name="Denef V.J."/>
            <person name="McMahon K.D."/>
            <person name="Konstantinidis K.T."/>
            <person name="Eloe-Fadrosh E.A."/>
            <person name="Kyrpides N.C."/>
            <person name="Woyke T."/>
        </authorList>
    </citation>
    <scope>NUCLEOTIDE SEQUENCE</scope>
    <source>
        <strain evidence="2">GVMAG-S-1101164-72</strain>
    </source>
</reference>
<accession>A0A6C0APJ5</accession>
<feature type="region of interest" description="Disordered" evidence="1">
    <location>
        <begin position="1"/>
        <end position="20"/>
    </location>
</feature>
<dbReference type="AlphaFoldDB" id="A0A6C0APJ5"/>
<protein>
    <submittedName>
        <fullName evidence="2">Uncharacterized protein</fullName>
    </submittedName>
</protein>
<evidence type="ECO:0000313" key="2">
    <source>
        <dbReference type="EMBL" id="QHS81747.1"/>
    </source>
</evidence>
<proteinExistence type="predicted"/>
<dbReference type="EMBL" id="MN740759">
    <property type="protein sequence ID" value="QHS81747.1"/>
    <property type="molecule type" value="Genomic_DNA"/>
</dbReference>
<organism evidence="2">
    <name type="scientific">viral metagenome</name>
    <dbReference type="NCBI Taxonomy" id="1070528"/>
    <lineage>
        <taxon>unclassified sequences</taxon>
        <taxon>metagenomes</taxon>
        <taxon>organismal metagenomes</taxon>
    </lineage>
</organism>
<name>A0A6C0APJ5_9ZZZZ</name>